<evidence type="ECO:0000313" key="3">
    <source>
        <dbReference type="EMBL" id="KYO64302.1"/>
    </source>
</evidence>
<gene>
    <name evidence="3" type="primary">siaT_5</name>
    <name evidence="3" type="ORF">ATZ99_20620</name>
</gene>
<dbReference type="NCBIfam" id="TIGR02123">
    <property type="entry name" value="TRAP_fused"/>
    <property type="match status" value="1"/>
</dbReference>
<dbReference type="PANTHER" id="PTHR43849">
    <property type="entry name" value="BLL3936 PROTEIN"/>
    <property type="match status" value="1"/>
</dbReference>
<dbReference type="RefSeq" id="WP_245641378.1">
    <property type="nucleotide sequence ID" value="NZ_LOHZ01000043.1"/>
</dbReference>
<sequence length="512" mass="53904">MEAGRRVTGLVLPILAVIFLLYGLTGNLLSGYFSHKGFSIPEIIEYMYLTTEGIFGTPIGVSAQYLILFVIFGSFLLKSGVGDFITEIALAIAGDKRGGPAQVAVLSSALMGSVNGSAVANVVTTGTFTIPLMKKIGYTPEFAGGVEAAASTGGQILPPVMGAAAFIMAEILGVKYVNIMYAAIIPALLYYFGVFITVYFRAVRMDLRGLDKKEVPSLGKIFREKFFLLIPLIVLVYLLVKGYTPTFAAFFGILLTVPVSWLTPRNKMNLSKILEALESGAKGSLSVAVTCAVVGIVVGISTLTGLGSKIAGAIISLSGGNLFLTLVFTMIACIILGVGMPSIPAYLLTANMAVPALLKLGVKPFVSHFFVFYYAMLANITPPVALAAYAAAGISGGDMYKTGLEGFKLAIAGFIVPFMYVYNPVLLGIGGSALSIITTCITALIGVTFVASSFEGYLLKPMNKIERVLMMIAGLLLIKPGGLTDIIGVVIGAGVLLLQIGKRKVTINKNLS</sequence>
<keyword evidence="1" id="KW-1133">Transmembrane helix</keyword>
<dbReference type="InterPro" id="IPR010656">
    <property type="entry name" value="DctM"/>
</dbReference>
<evidence type="ECO:0000256" key="1">
    <source>
        <dbReference type="SAM" id="Phobius"/>
    </source>
</evidence>
<feature type="transmembrane region" description="Helical" evidence="1">
    <location>
        <begin position="472"/>
        <end position="498"/>
    </location>
</feature>
<proteinExistence type="predicted"/>
<feature type="transmembrane region" description="Helical" evidence="1">
    <location>
        <begin position="406"/>
        <end position="423"/>
    </location>
</feature>
<feature type="domain" description="TRAP C4-dicarboxylate transport system permease DctM subunit" evidence="2">
    <location>
        <begin position="1"/>
        <end position="429"/>
    </location>
</feature>
<comment type="caution">
    <text evidence="3">The sequence shown here is derived from an EMBL/GenBank/DDBJ whole genome shotgun (WGS) entry which is preliminary data.</text>
</comment>
<dbReference type="EMBL" id="LOHZ01000043">
    <property type="protein sequence ID" value="KYO64302.1"/>
    <property type="molecule type" value="Genomic_DNA"/>
</dbReference>
<dbReference type="AlphaFoldDB" id="A0A162M6A7"/>
<accession>A0A162M6A7</accession>
<organism evidence="3 4">
    <name type="scientific">Thermovenabulum gondwanense</name>
    <dbReference type="NCBI Taxonomy" id="520767"/>
    <lineage>
        <taxon>Bacteria</taxon>
        <taxon>Bacillati</taxon>
        <taxon>Bacillota</taxon>
        <taxon>Clostridia</taxon>
        <taxon>Thermosediminibacterales</taxon>
        <taxon>Thermosediminibacteraceae</taxon>
        <taxon>Thermovenabulum</taxon>
    </lineage>
</organism>
<feature type="transmembrane region" description="Helical" evidence="1">
    <location>
        <begin position="246"/>
        <end position="264"/>
    </location>
</feature>
<feature type="transmembrane region" description="Helical" evidence="1">
    <location>
        <begin position="310"/>
        <end position="338"/>
    </location>
</feature>
<keyword evidence="4" id="KW-1185">Reference proteome</keyword>
<feature type="transmembrane region" description="Helical" evidence="1">
    <location>
        <begin position="7"/>
        <end position="33"/>
    </location>
</feature>
<feature type="transmembrane region" description="Helical" evidence="1">
    <location>
        <begin position="429"/>
        <end position="451"/>
    </location>
</feature>
<evidence type="ECO:0000313" key="4">
    <source>
        <dbReference type="Proteomes" id="UP000075737"/>
    </source>
</evidence>
<dbReference type="Pfam" id="PF06808">
    <property type="entry name" value="DctM"/>
    <property type="match status" value="1"/>
</dbReference>
<keyword evidence="1" id="KW-0812">Transmembrane</keyword>
<dbReference type="PATRIC" id="fig|520767.4.peg.2184"/>
<reference evidence="3 4" key="1">
    <citation type="submission" date="2015-12" db="EMBL/GenBank/DDBJ databases">
        <title>Draft genome of Thermovenabulum gondwanense isolated from a red thermophilic microbial mat colonisisng an outflow channel of a bore well.</title>
        <authorList>
            <person name="Patel B.K."/>
        </authorList>
    </citation>
    <scope>NUCLEOTIDE SEQUENCE [LARGE SCALE GENOMIC DNA]</scope>
    <source>
        <strain evidence="3 4">R270</strain>
    </source>
</reference>
<dbReference type="InterPro" id="IPR011853">
    <property type="entry name" value="TRAP_DctM-Dct_fused"/>
</dbReference>
<feature type="transmembrane region" description="Helical" evidence="1">
    <location>
        <begin position="53"/>
        <end position="77"/>
    </location>
</feature>
<feature type="transmembrane region" description="Helical" evidence="1">
    <location>
        <begin position="285"/>
        <end position="304"/>
    </location>
</feature>
<evidence type="ECO:0000259" key="2">
    <source>
        <dbReference type="Pfam" id="PF06808"/>
    </source>
</evidence>
<keyword evidence="1" id="KW-0472">Membrane</keyword>
<dbReference type="Proteomes" id="UP000075737">
    <property type="component" value="Unassembled WGS sequence"/>
</dbReference>
<feature type="transmembrane region" description="Helical" evidence="1">
    <location>
        <begin position="179"/>
        <end position="200"/>
    </location>
</feature>
<name>A0A162M6A7_9FIRM</name>
<feature type="transmembrane region" description="Helical" evidence="1">
    <location>
        <begin position="221"/>
        <end position="240"/>
    </location>
</feature>
<dbReference type="PANTHER" id="PTHR43849:SF2">
    <property type="entry name" value="BLL3936 PROTEIN"/>
    <property type="match status" value="1"/>
</dbReference>
<dbReference type="STRING" id="520767.ATZ99_20620"/>
<feature type="transmembrane region" description="Helical" evidence="1">
    <location>
        <begin position="372"/>
        <end position="394"/>
    </location>
</feature>
<protein>
    <submittedName>
        <fullName evidence="3">Sialic acid TRAP transporter permease protein SiaT</fullName>
    </submittedName>
</protein>